<proteinExistence type="predicted"/>
<name>A0A484ZML7_9GAMM</name>
<dbReference type="SUPFAM" id="SSF51735">
    <property type="entry name" value="NAD(P)-binding Rossmann-fold domains"/>
    <property type="match status" value="1"/>
</dbReference>
<organism evidence="1 2">
    <name type="scientific">Budvicia aquatica</name>
    <dbReference type="NCBI Taxonomy" id="82979"/>
    <lineage>
        <taxon>Bacteria</taxon>
        <taxon>Pseudomonadati</taxon>
        <taxon>Pseudomonadota</taxon>
        <taxon>Gammaproteobacteria</taxon>
        <taxon>Enterobacterales</taxon>
        <taxon>Budviciaceae</taxon>
        <taxon>Budvicia</taxon>
    </lineage>
</organism>
<evidence type="ECO:0000313" key="2">
    <source>
        <dbReference type="Proteomes" id="UP000373449"/>
    </source>
</evidence>
<dbReference type="EMBL" id="CAADJA010000002">
    <property type="protein sequence ID" value="VFS49650.1"/>
    <property type="molecule type" value="Genomic_DNA"/>
</dbReference>
<dbReference type="Proteomes" id="UP000373449">
    <property type="component" value="Unassembled WGS sequence"/>
</dbReference>
<evidence type="ECO:0000313" key="1">
    <source>
        <dbReference type="EMBL" id="VFS49650.1"/>
    </source>
</evidence>
<dbReference type="GO" id="GO:0009026">
    <property type="term" value="F:tagaturonate reductase activity"/>
    <property type="evidence" value="ECO:0007669"/>
    <property type="project" value="UniProtKB-EC"/>
</dbReference>
<gene>
    <name evidence="1" type="primary">uxaB_2</name>
    <name evidence="1" type="ORF">NCTC12282_04083</name>
</gene>
<protein>
    <submittedName>
        <fullName evidence="1">Altronate oxidoreductase</fullName>
        <ecNumber evidence="1">1.1.1.58</ecNumber>
    </submittedName>
</protein>
<keyword evidence="1" id="KW-0560">Oxidoreductase</keyword>
<dbReference type="Gene3D" id="3.40.50.720">
    <property type="entry name" value="NAD(P)-binding Rossmann-like Domain"/>
    <property type="match status" value="1"/>
</dbReference>
<sequence>MLTLNRSNFPGRSHPEKIIQFGEGNFLRAFVDWQLDLLNEHY</sequence>
<reference evidence="1 2" key="1">
    <citation type="submission" date="2019-03" db="EMBL/GenBank/DDBJ databases">
        <authorList>
            <consortium name="Pathogen Informatics"/>
        </authorList>
    </citation>
    <scope>NUCLEOTIDE SEQUENCE [LARGE SCALE GENOMIC DNA]</scope>
    <source>
        <strain evidence="1 2">NCTC12282</strain>
    </source>
</reference>
<dbReference type="InterPro" id="IPR036291">
    <property type="entry name" value="NAD(P)-bd_dom_sf"/>
</dbReference>
<accession>A0A484ZML7</accession>
<dbReference type="AlphaFoldDB" id="A0A484ZML7"/>
<dbReference type="EC" id="1.1.1.58" evidence="1"/>